<evidence type="ECO:0000256" key="1">
    <source>
        <dbReference type="ARBA" id="ARBA00001946"/>
    </source>
</evidence>
<dbReference type="InterPro" id="IPR015813">
    <property type="entry name" value="Pyrv/PenolPyrv_kinase-like_dom"/>
</dbReference>
<dbReference type="PIRSF" id="PIRSF015582">
    <property type="entry name" value="Cit_lyase_B"/>
    <property type="match status" value="1"/>
</dbReference>
<keyword evidence="5" id="KW-0456">Lyase</keyword>
<dbReference type="RefSeq" id="WP_287162962.1">
    <property type="nucleotide sequence ID" value="NZ_CP098827.1"/>
</dbReference>
<evidence type="ECO:0000256" key="2">
    <source>
        <dbReference type="ARBA" id="ARBA00022723"/>
    </source>
</evidence>
<dbReference type="GO" id="GO:0006107">
    <property type="term" value="P:oxaloacetate metabolic process"/>
    <property type="evidence" value="ECO:0007669"/>
    <property type="project" value="TreeGrafter"/>
</dbReference>
<dbReference type="InterPro" id="IPR039480">
    <property type="entry name" value="C-C_Bond_Lyase-like"/>
</dbReference>
<dbReference type="InterPro" id="IPR011206">
    <property type="entry name" value="Citrate_lyase_beta/mcl1/mcl2"/>
</dbReference>
<dbReference type="EMBL" id="CP098827">
    <property type="protein sequence ID" value="XBO72019.1"/>
    <property type="molecule type" value="Genomic_DNA"/>
</dbReference>
<proteinExistence type="predicted"/>
<dbReference type="Gene3D" id="3.20.20.60">
    <property type="entry name" value="Phosphoenolpyruvate-binding domains"/>
    <property type="match status" value="1"/>
</dbReference>
<feature type="binding site" evidence="4">
    <location>
        <position position="161"/>
    </location>
    <ligand>
        <name>Mg(2+)</name>
        <dbReference type="ChEBI" id="CHEBI:18420"/>
    </ligand>
</feature>
<protein>
    <submittedName>
        <fullName evidence="5">HpcH/HpaI aldolase/citrate lyase family protein</fullName>
    </submittedName>
</protein>
<keyword evidence="3 4" id="KW-0460">Magnesium</keyword>
<dbReference type="Pfam" id="PF15617">
    <property type="entry name" value="C-C_Bond_Lyase"/>
    <property type="match status" value="1"/>
</dbReference>
<dbReference type="SUPFAM" id="SSF51621">
    <property type="entry name" value="Phosphoenolpyruvate/pyruvate domain"/>
    <property type="match status" value="1"/>
</dbReference>
<evidence type="ECO:0000256" key="4">
    <source>
        <dbReference type="PIRSR" id="PIRSR015582-2"/>
    </source>
</evidence>
<keyword evidence="2 4" id="KW-0479">Metal-binding</keyword>
<sequence>MSVSRLYAALGASLYVPATHPRLDHILAHGCHGARSIIFCTEDAVAPDAVAWAVQRLIKALKSTPRDTRHLRFVRPRSPLVLRQLVESAGALDALDGIVVPKFDSRSAARWKSVLDSAPQLPLMPTLETAALFRDATADAIGESLDELRNPVITLRIGANDLLGTLGIKREPGMTIYDTPLRSTLERIVTLFRPAGYEIAAPVCDLIGEPETLAREVAQDIAWGFYAKTCIHPSQIDVIEAHLKQAIQRQRQQANQLLTRGDAVFQDNGQMLEQTCHGSWAQRIHSLQAEYQHQQ</sequence>
<evidence type="ECO:0000256" key="3">
    <source>
        <dbReference type="ARBA" id="ARBA00022842"/>
    </source>
</evidence>
<dbReference type="GO" id="GO:0016829">
    <property type="term" value="F:lyase activity"/>
    <property type="evidence" value="ECO:0007669"/>
    <property type="project" value="UniProtKB-KW"/>
</dbReference>
<accession>A0AAU7KKA8</accession>
<organism evidence="5">
    <name type="scientific">Halomonas sp. RT37</name>
    <dbReference type="NCBI Taxonomy" id="2950872"/>
    <lineage>
        <taxon>Bacteria</taxon>
        <taxon>Pseudomonadati</taxon>
        <taxon>Pseudomonadota</taxon>
        <taxon>Gammaproteobacteria</taxon>
        <taxon>Oceanospirillales</taxon>
        <taxon>Halomonadaceae</taxon>
        <taxon>Halomonas</taxon>
    </lineage>
</organism>
<dbReference type="AlphaFoldDB" id="A0AAU7KKA8"/>
<reference evidence="5" key="1">
    <citation type="submission" date="2022-06" db="EMBL/GenBank/DDBJ databases">
        <title>A novel DMS-producing enzyme.</title>
        <authorList>
            <person name="Zhang Y."/>
        </authorList>
    </citation>
    <scope>NUCLEOTIDE SEQUENCE</scope>
    <source>
        <strain evidence="5">RT37</strain>
    </source>
</reference>
<dbReference type="PANTHER" id="PTHR32308">
    <property type="entry name" value="LYASE BETA SUBUNIT, PUTATIVE (AFU_ORTHOLOGUE AFUA_4G13030)-RELATED"/>
    <property type="match status" value="1"/>
</dbReference>
<comment type="cofactor">
    <cofactor evidence="1">
        <name>Mg(2+)</name>
        <dbReference type="ChEBI" id="CHEBI:18420"/>
    </cofactor>
</comment>
<gene>
    <name evidence="5" type="ORF">NFG58_04725</name>
</gene>
<evidence type="ECO:0000313" key="5">
    <source>
        <dbReference type="EMBL" id="XBO72019.1"/>
    </source>
</evidence>
<dbReference type="GO" id="GO:0000287">
    <property type="term" value="F:magnesium ion binding"/>
    <property type="evidence" value="ECO:0007669"/>
    <property type="project" value="TreeGrafter"/>
</dbReference>
<dbReference type="PANTHER" id="PTHR32308:SF10">
    <property type="entry name" value="CITRATE LYASE SUBUNIT BETA"/>
    <property type="match status" value="1"/>
</dbReference>
<name>A0AAU7KKA8_9GAMM</name>
<dbReference type="InterPro" id="IPR040442">
    <property type="entry name" value="Pyrv_kinase-like_dom_sf"/>
</dbReference>